<comment type="caution">
    <text evidence="3">The sequence shown here is derived from an EMBL/GenBank/DDBJ whole genome shotgun (WGS) entry which is preliminary data.</text>
</comment>
<evidence type="ECO:0000256" key="1">
    <source>
        <dbReference type="ARBA" id="ARBA00022741"/>
    </source>
</evidence>
<dbReference type="OrthoDB" id="8830751at2759"/>
<dbReference type="GO" id="GO:0007264">
    <property type="term" value="P:small GTPase-mediated signal transduction"/>
    <property type="evidence" value="ECO:0007669"/>
    <property type="project" value="InterPro"/>
</dbReference>
<dbReference type="InterPro" id="IPR001806">
    <property type="entry name" value="Small_GTPase"/>
</dbReference>
<dbReference type="SMART" id="SM00175">
    <property type="entry name" value="RAB"/>
    <property type="match status" value="1"/>
</dbReference>
<dbReference type="CDD" id="cd00157">
    <property type="entry name" value="Rho"/>
    <property type="match status" value="1"/>
</dbReference>
<dbReference type="NCBIfam" id="TIGR00231">
    <property type="entry name" value="small_GTP"/>
    <property type="match status" value="1"/>
</dbReference>
<dbReference type="AlphaFoldDB" id="A0A9D4BHT5"/>
<evidence type="ECO:0000313" key="4">
    <source>
        <dbReference type="Proteomes" id="UP000828390"/>
    </source>
</evidence>
<dbReference type="Proteomes" id="UP000828390">
    <property type="component" value="Unassembled WGS sequence"/>
</dbReference>
<evidence type="ECO:0000313" key="3">
    <source>
        <dbReference type="EMBL" id="KAH3695512.1"/>
    </source>
</evidence>
<dbReference type="InterPro" id="IPR027417">
    <property type="entry name" value="P-loop_NTPase"/>
</dbReference>
<accession>A0A9D4BHT5</accession>
<gene>
    <name evidence="3" type="ORF">DPMN_082972</name>
</gene>
<dbReference type="Pfam" id="PF00071">
    <property type="entry name" value="Ras"/>
    <property type="match status" value="1"/>
</dbReference>
<dbReference type="PROSITE" id="PS51421">
    <property type="entry name" value="RAS"/>
    <property type="match status" value="1"/>
</dbReference>
<dbReference type="PANTHER" id="PTHR24072">
    <property type="entry name" value="RHO FAMILY GTPASE"/>
    <property type="match status" value="1"/>
</dbReference>
<keyword evidence="1" id="KW-0547">Nucleotide-binding</keyword>
<name>A0A9D4BHT5_DREPO</name>
<dbReference type="SUPFAM" id="SSF52540">
    <property type="entry name" value="P-loop containing nucleoside triphosphate hydrolases"/>
    <property type="match status" value="1"/>
</dbReference>
<dbReference type="GO" id="GO:0005525">
    <property type="term" value="F:GTP binding"/>
    <property type="evidence" value="ECO:0007669"/>
    <property type="project" value="UniProtKB-KW"/>
</dbReference>
<keyword evidence="2" id="KW-0342">GTP-binding</keyword>
<evidence type="ECO:0000256" key="2">
    <source>
        <dbReference type="ARBA" id="ARBA00023134"/>
    </source>
</evidence>
<dbReference type="GO" id="GO:0003924">
    <property type="term" value="F:GTPase activity"/>
    <property type="evidence" value="ECO:0007669"/>
    <property type="project" value="InterPro"/>
</dbReference>
<dbReference type="PRINTS" id="PR00449">
    <property type="entry name" value="RASTRNSFRMNG"/>
</dbReference>
<protein>
    <submittedName>
        <fullName evidence="3">Uncharacterized protein</fullName>
    </submittedName>
</protein>
<dbReference type="InterPro" id="IPR003578">
    <property type="entry name" value="Small_GTPase_Rho"/>
</dbReference>
<organism evidence="3 4">
    <name type="scientific">Dreissena polymorpha</name>
    <name type="common">Zebra mussel</name>
    <name type="synonym">Mytilus polymorpha</name>
    <dbReference type="NCBI Taxonomy" id="45954"/>
    <lineage>
        <taxon>Eukaryota</taxon>
        <taxon>Metazoa</taxon>
        <taxon>Spiralia</taxon>
        <taxon>Lophotrochozoa</taxon>
        <taxon>Mollusca</taxon>
        <taxon>Bivalvia</taxon>
        <taxon>Autobranchia</taxon>
        <taxon>Heteroconchia</taxon>
        <taxon>Euheterodonta</taxon>
        <taxon>Imparidentia</taxon>
        <taxon>Neoheterodontei</taxon>
        <taxon>Myida</taxon>
        <taxon>Dreissenoidea</taxon>
        <taxon>Dreissenidae</taxon>
        <taxon>Dreissena</taxon>
    </lineage>
</organism>
<dbReference type="SMART" id="SM00174">
    <property type="entry name" value="RHO"/>
    <property type="match status" value="1"/>
</dbReference>
<keyword evidence="4" id="KW-1185">Reference proteome</keyword>
<dbReference type="PROSITE" id="PS51419">
    <property type="entry name" value="RAB"/>
    <property type="match status" value="1"/>
</dbReference>
<dbReference type="InterPro" id="IPR005225">
    <property type="entry name" value="Small_GTP-bd"/>
</dbReference>
<dbReference type="EMBL" id="JAIWYP010000016">
    <property type="protein sequence ID" value="KAH3695512.1"/>
    <property type="molecule type" value="Genomic_DNA"/>
</dbReference>
<dbReference type="Gene3D" id="3.40.50.300">
    <property type="entry name" value="P-loop containing nucleotide triphosphate hydrolases"/>
    <property type="match status" value="1"/>
</dbReference>
<proteinExistence type="predicted"/>
<reference evidence="3" key="2">
    <citation type="submission" date="2020-11" db="EMBL/GenBank/DDBJ databases">
        <authorList>
            <person name="McCartney M.A."/>
            <person name="Auch B."/>
            <person name="Kono T."/>
            <person name="Mallez S."/>
            <person name="Becker A."/>
            <person name="Gohl D.M."/>
            <person name="Silverstein K.A.T."/>
            <person name="Koren S."/>
            <person name="Bechman K.B."/>
            <person name="Herman A."/>
            <person name="Abrahante J.E."/>
            <person name="Garbe J."/>
        </authorList>
    </citation>
    <scope>NUCLEOTIDE SEQUENCE</scope>
    <source>
        <strain evidence="3">Duluth1</strain>
        <tissue evidence="3">Whole animal</tissue>
    </source>
</reference>
<reference evidence="3" key="1">
    <citation type="journal article" date="2019" name="bioRxiv">
        <title>The Genome of the Zebra Mussel, Dreissena polymorpha: A Resource for Invasive Species Research.</title>
        <authorList>
            <person name="McCartney M.A."/>
            <person name="Auch B."/>
            <person name="Kono T."/>
            <person name="Mallez S."/>
            <person name="Zhang Y."/>
            <person name="Obille A."/>
            <person name="Becker A."/>
            <person name="Abrahante J.E."/>
            <person name="Garbe J."/>
            <person name="Badalamenti J.P."/>
            <person name="Herman A."/>
            <person name="Mangelson H."/>
            <person name="Liachko I."/>
            <person name="Sullivan S."/>
            <person name="Sone E.D."/>
            <person name="Koren S."/>
            <person name="Silverstein K.A.T."/>
            <person name="Beckman K.B."/>
            <person name="Gohl D.M."/>
        </authorList>
    </citation>
    <scope>NUCLEOTIDE SEQUENCE</scope>
    <source>
        <strain evidence="3">Duluth1</strain>
        <tissue evidence="3">Whole animal</tissue>
    </source>
</reference>
<dbReference type="PROSITE" id="PS51420">
    <property type="entry name" value="RHO"/>
    <property type="match status" value="1"/>
</dbReference>
<dbReference type="SMART" id="SM00173">
    <property type="entry name" value="RAS"/>
    <property type="match status" value="1"/>
</dbReference>
<sequence>MSDVNVVVVGDNNAGKTSLCVTFSTGQFPSLFTPMECNRTPHEKDLTVGNETVHVKCTDTEGHEDFDDSRPESYEGADVFLLCFSLSSHNQLKSVKTRWIPELRKYKPHTPILLVGCKEDERRGKESSKDKVSKSQGANMRSAIKAAGYAECSALKKSAVEECFLQAVKIAKGQATSSGGCCCAIL</sequence>